<sequence length="323" mass="38183">LPLHKELSEFIIPKNFYNELEKTLQKNINVGYMHLQTNTLDETLNAAIAHTNTKEKKVLTIKFDCSWSHSCNAKQASGEFIYLDDLEGYRYKPIIAFHVIEKSHVITKKGKNENFDEKVQIIPVLEVSDLLLEVCIDEDLDFNKTLANILIVSEIYADIKHASKNIRKNLYMYIQHIMRYFNEYVFTAGLKKKNNEPDTLVNEKLRYIQVESHNEVFNLKILRFVDKRIDFWASYKAQHVLDIIDKNESLNHIIEVVHKYNQERATNYSNERKELQEFDFSQELIPYKYKVEERIRANTFYPSFVKLIIDFDAIIKLAGMFIK</sequence>
<dbReference type="Proteomes" id="UP000789570">
    <property type="component" value="Unassembled WGS sequence"/>
</dbReference>
<comment type="caution">
    <text evidence="1">The sequence shown here is derived from an EMBL/GenBank/DDBJ whole genome shotgun (WGS) entry which is preliminary data.</text>
</comment>
<dbReference type="OrthoDB" id="2440774at2759"/>
<feature type="non-terminal residue" evidence="1">
    <location>
        <position position="323"/>
    </location>
</feature>
<keyword evidence="2" id="KW-1185">Reference proteome</keyword>
<protein>
    <submittedName>
        <fullName evidence="1">13093_t:CDS:1</fullName>
    </submittedName>
</protein>
<accession>A0A9N9EN79</accession>
<proteinExistence type="predicted"/>
<gene>
    <name evidence="1" type="ORF">FCALED_LOCUS12715</name>
</gene>
<evidence type="ECO:0000313" key="2">
    <source>
        <dbReference type="Proteomes" id="UP000789570"/>
    </source>
</evidence>
<name>A0A9N9EN79_9GLOM</name>
<evidence type="ECO:0000313" key="1">
    <source>
        <dbReference type="EMBL" id="CAG8685261.1"/>
    </source>
</evidence>
<organism evidence="1 2">
    <name type="scientific">Funneliformis caledonium</name>
    <dbReference type="NCBI Taxonomy" id="1117310"/>
    <lineage>
        <taxon>Eukaryota</taxon>
        <taxon>Fungi</taxon>
        <taxon>Fungi incertae sedis</taxon>
        <taxon>Mucoromycota</taxon>
        <taxon>Glomeromycotina</taxon>
        <taxon>Glomeromycetes</taxon>
        <taxon>Glomerales</taxon>
        <taxon>Glomeraceae</taxon>
        <taxon>Funneliformis</taxon>
    </lineage>
</organism>
<reference evidence="1" key="1">
    <citation type="submission" date="2021-06" db="EMBL/GenBank/DDBJ databases">
        <authorList>
            <person name="Kallberg Y."/>
            <person name="Tangrot J."/>
            <person name="Rosling A."/>
        </authorList>
    </citation>
    <scope>NUCLEOTIDE SEQUENCE</scope>
    <source>
        <strain evidence="1">UK204</strain>
    </source>
</reference>
<dbReference type="AlphaFoldDB" id="A0A9N9EN79"/>
<dbReference type="EMBL" id="CAJVPQ010006481">
    <property type="protein sequence ID" value="CAG8685261.1"/>
    <property type="molecule type" value="Genomic_DNA"/>
</dbReference>